<name>A0A831LPL9_9BACT</name>
<dbReference type="PANTHER" id="PTHR33692:SF1">
    <property type="entry name" value="RIBOSOME MATURATION FACTOR RIMM"/>
    <property type="match status" value="1"/>
</dbReference>
<evidence type="ECO:0000256" key="2">
    <source>
        <dbReference type="ARBA" id="ARBA00022517"/>
    </source>
</evidence>
<dbReference type="GO" id="GO:0006364">
    <property type="term" value="P:rRNA processing"/>
    <property type="evidence" value="ECO:0007669"/>
    <property type="project" value="UniProtKB-UniRule"/>
</dbReference>
<dbReference type="GO" id="GO:0043022">
    <property type="term" value="F:ribosome binding"/>
    <property type="evidence" value="ECO:0007669"/>
    <property type="project" value="InterPro"/>
</dbReference>
<keyword evidence="3 5" id="KW-0698">rRNA processing</keyword>
<dbReference type="InterPro" id="IPR009000">
    <property type="entry name" value="Transl_B-barrel_sf"/>
</dbReference>
<feature type="domain" description="Ribosome maturation factor RimM PRC barrel" evidence="7">
    <location>
        <begin position="112"/>
        <end position="173"/>
    </location>
</feature>
<dbReference type="PANTHER" id="PTHR33692">
    <property type="entry name" value="RIBOSOME MATURATION FACTOR RIMM"/>
    <property type="match status" value="1"/>
</dbReference>
<evidence type="ECO:0000313" key="8">
    <source>
        <dbReference type="EMBL" id="HDR50342.1"/>
    </source>
</evidence>
<keyword evidence="4 5" id="KW-0143">Chaperone</keyword>
<dbReference type="GO" id="GO:0042274">
    <property type="term" value="P:ribosomal small subunit biogenesis"/>
    <property type="evidence" value="ECO:0007669"/>
    <property type="project" value="UniProtKB-UniRule"/>
</dbReference>
<dbReference type="InterPro" id="IPR036976">
    <property type="entry name" value="RimM_N_sf"/>
</dbReference>
<dbReference type="GO" id="GO:0005840">
    <property type="term" value="C:ribosome"/>
    <property type="evidence" value="ECO:0007669"/>
    <property type="project" value="InterPro"/>
</dbReference>
<keyword evidence="1 5" id="KW-0963">Cytoplasm</keyword>
<evidence type="ECO:0000256" key="5">
    <source>
        <dbReference type="HAMAP-Rule" id="MF_00014"/>
    </source>
</evidence>
<accession>A0A831LPL9</accession>
<comment type="similarity">
    <text evidence="5">Belongs to the RimM family.</text>
</comment>
<comment type="domain">
    <text evidence="5">The PRC barrel domain binds ribosomal protein uS19.</text>
</comment>
<dbReference type="InterPro" id="IPR056792">
    <property type="entry name" value="PRC_RimM"/>
</dbReference>
<keyword evidence="2 5" id="KW-0690">Ribosome biogenesis</keyword>
<evidence type="ECO:0000256" key="4">
    <source>
        <dbReference type="ARBA" id="ARBA00023186"/>
    </source>
</evidence>
<organism evidence="8">
    <name type="scientific">Mariniphaga anaerophila</name>
    <dbReference type="NCBI Taxonomy" id="1484053"/>
    <lineage>
        <taxon>Bacteria</taxon>
        <taxon>Pseudomonadati</taxon>
        <taxon>Bacteroidota</taxon>
        <taxon>Bacteroidia</taxon>
        <taxon>Marinilabiliales</taxon>
        <taxon>Prolixibacteraceae</taxon>
        <taxon>Mariniphaga</taxon>
    </lineage>
</organism>
<dbReference type="SUPFAM" id="SSF50447">
    <property type="entry name" value="Translation proteins"/>
    <property type="match status" value="1"/>
</dbReference>
<evidence type="ECO:0000259" key="6">
    <source>
        <dbReference type="Pfam" id="PF01782"/>
    </source>
</evidence>
<evidence type="ECO:0000259" key="7">
    <source>
        <dbReference type="Pfam" id="PF24986"/>
    </source>
</evidence>
<dbReference type="Gene3D" id="2.30.30.240">
    <property type="entry name" value="PRC-barrel domain"/>
    <property type="match status" value="1"/>
</dbReference>
<comment type="function">
    <text evidence="5">An accessory protein needed during the final step in the assembly of 30S ribosomal subunit, possibly for assembly of the head region. Essential for efficient processing of 16S rRNA. May be needed both before and after RbfA during the maturation of 16S rRNA. It has affinity for free ribosomal 30S subunits but not for 70S ribosomes.</text>
</comment>
<dbReference type="HAMAP" id="MF_00014">
    <property type="entry name" value="Ribosome_mat_RimM"/>
    <property type="match status" value="1"/>
</dbReference>
<proteinExistence type="inferred from homology"/>
<sequence length="175" mass="19944">METIPKSECQKIGFIRKTHGVHGKLVLEYEPEFEESLAVASRFFLEIDGLLVPFFVAEEGLRFRSDKTALITFDWVDTEKYARRLVGSPVYLFSYEIIDEPEEASIAQFLHFTLLNENGNEVGQISAVDDYAGNIVFTVEAETGEILVPFNEDFLLKLDEEQKSIQLQIPEGLME</sequence>
<evidence type="ECO:0000256" key="1">
    <source>
        <dbReference type="ARBA" id="ARBA00022490"/>
    </source>
</evidence>
<comment type="subcellular location">
    <subcellularLocation>
        <location evidence="5">Cytoplasm</location>
    </subcellularLocation>
</comment>
<gene>
    <name evidence="5 8" type="primary">rimM</name>
    <name evidence="8" type="ORF">ENN90_01805</name>
</gene>
<dbReference type="Proteomes" id="UP000886047">
    <property type="component" value="Unassembled WGS sequence"/>
</dbReference>
<dbReference type="Pfam" id="PF24986">
    <property type="entry name" value="PRC_RimM"/>
    <property type="match status" value="1"/>
</dbReference>
<dbReference type="InterPro" id="IPR011033">
    <property type="entry name" value="PRC_barrel-like_sf"/>
</dbReference>
<protein>
    <recommendedName>
        <fullName evidence="5">Ribosome maturation factor RimM</fullName>
    </recommendedName>
</protein>
<dbReference type="Pfam" id="PF01782">
    <property type="entry name" value="RimM"/>
    <property type="match status" value="1"/>
</dbReference>
<dbReference type="InterPro" id="IPR002676">
    <property type="entry name" value="RimM_N"/>
</dbReference>
<dbReference type="Gene3D" id="2.40.30.60">
    <property type="entry name" value="RimM"/>
    <property type="match status" value="1"/>
</dbReference>
<dbReference type="InterPro" id="IPR011961">
    <property type="entry name" value="RimM"/>
</dbReference>
<dbReference type="NCBIfam" id="TIGR02273">
    <property type="entry name" value="16S_RimM"/>
    <property type="match status" value="1"/>
</dbReference>
<evidence type="ECO:0000256" key="3">
    <source>
        <dbReference type="ARBA" id="ARBA00022552"/>
    </source>
</evidence>
<reference evidence="8" key="1">
    <citation type="journal article" date="2020" name="mSystems">
        <title>Genome- and Community-Level Interaction Insights into Carbon Utilization and Element Cycling Functions of Hydrothermarchaeota in Hydrothermal Sediment.</title>
        <authorList>
            <person name="Zhou Z."/>
            <person name="Liu Y."/>
            <person name="Xu W."/>
            <person name="Pan J."/>
            <person name="Luo Z.H."/>
            <person name="Li M."/>
        </authorList>
    </citation>
    <scope>NUCLEOTIDE SEQUENCE [LARGE SCALE GENOMIC DNA]</scope>
    <source>
        <strain evidence="8">SpSt-1217</strain>
    </source>
</reference>
<dbReference type="GO" id="GO:0005737">
    <property type="term" value="C:cytoplasm"/>
    <property type="evidence" value="ECO:0007669"/>
    <property type="project" value="UniProtKB-SubCell"/>
</dbReference>
<dbReference type="EMBL" id="DSDK01000105">
    <property type="protein sequence ID" value="HDR50342.1"/>
    <property type="molecule type" value="Genomic_DNA"/>
</dbReference>
<dbReference type="AlphaFoldDB" id="A0A831LPL9"/>
<feature type="domain" description="RimM N-terminal" evidence="6">
    <location>
        <begin position="12"/>
        <end position="91"/>
    </location>
</feature>
<comment type="caution">
    <text evidence="8">The sequence shown here is derived from an EMBL/GenBank/DDBJ whole genome shotgun (WGS) entry which is preliminary data.</text>
</comment>
<comment type="subunit">
    <text evidence="5">Binds ribosomal protein uS19.</text>
</comment>
<dbReference type="SUPFAM" id="SSF50346">
    <property type="entry name" value="PRC-barrel domain"/>
    <property type="match status" value="1"/>
</dbReference>